<dbReference type="EMBL" id="FOZU01000004">
    <property type="protein sequence ID" value="SFS50505.1"/>
    <property type="molecule type" value="Genomic_DNA"/>
</dbReference>
<dbReference type="EMBL" id="FOZU01000075">
    <property type="protein sequence ID" value="SFT25932.1"/>
    <property type="molecule type" value="Genomic_DNA"/>
</dbReference>
<feature type="non-terminal residue" evidence="2">
    <location>
        <position position="1"/>
    </location>
</feature>
<reference evidence="3" key="1">
    <citation type="submission" date="2016-10" db="EMBL/GenBank/DDBJ databases">
        <authorList>
            <person name="Varghese N."/>
            <person name="Submissions S."/>
        </authorList>
    </citation>
    <scope>NUCLEOTIDE SEQUENCE [LARGE SCALE GENOMIC DNA]</scope>
    <source>
        <strain evidence="3">ANC 5076</strain>
    </source>
</reference>
<organism evidence="2 3">
    <name type="scientific">Acinetobacter bohemicus</name>
    <dbReference type="NCBI Taxonomy" id="1435036"/>
    <lineage>
        <taxon>Bacteria</taxon>
        <taxon>Pseudomonadati</taxon>
        <taxon>Pseudomonadota</taxon>
        <taxon>Gammaproteobacteria</taxon>
        <taxon>Moraxellales</taxon>
        <taxon>Moraxellaceae</taxon>
        <taxon>Acinetobacter</taxon>
    </lineage>
</organism>
<reference evidence="2" key="2">
    <citation type="submission" date="2016-10" db="EMBL/GenBank/DDBJ databases">
        <authorList>
            <person name="de Groot N.N."/>
        </authorList>
    </citation>
    <scope>NUCLEOTIDE SEQUENCE [LARGE SCALE GENOMIC DNA]</scope>
    <source>
        <strain evidence="2">ANC 5076</strain>
    </source>
</reference>
<name>A0A1I6WIV7_9GAMM</name>
<proteinExistence type="predicted"/>
<gene>
    <name evidence="1" type="ORF">SAMN05444586_10041</name>
    <name evidence="2" type="ORF">SAMN05444586_10751</name>
</gene>
<accession>A0A1I6WIV7</accession>
<keyword evidence="3" id="KW-1185">Reference proteome</keyword>
<dbReference type="AlphaFoldDB" id="A0A1I6WIV7"/>
<protein>
    <submittedName>
        <fullName evidence="2">Uncharacterized protein</fullName>
    </submittedName>
</protein>
<sequence>IQADKFAEDGHVRIKDTGAITVENIHD</sequence>
<evidence type="ECO:0000313" key="1">
    <source>
        <dbReference type="EMBL" id="SFS50505.1"/>
    </source>
</evidence>
<evidence type="ECO:0000313" key="2">
    <source>
        <dbReference type="EMBL" id="SFT25932.1"/>
    </source>
</evidence>
<evidence type="ECO:0000313" key="3">
    <source>
        <dbReference type="Proteomes" id="UP000182827"/>
    </source>
</evidence>
<dbReference type="Proteomes" id="UP000182827">
    <property type="component" value="Unassembled WGS sequence"/>
</dbReference>